<keyword evidence="2" id="KW-1185">Reference proteome</keyword>
<sequence length="46" mass="6016">MRTIVIRMDESYFRCLYKRFHRVFVLWTRPIEEFWENEWHPNQLIE</sequence>
<evidence type="ECO:0000313" key="2">
    <source>
        <dbReference type="Proteomes" id="UP000593575"/>
    </source>
</evidence>
<dbReference type="AlphaFoldDB" id="A0A7J9J381"/>
<gene>
    <name evidence="1" type="ORF">Goarm_012998</name>
</gene>
<reference evidence="1 2" key="1">
    <citation type="journal article" date="2019" name="Genome Biol. Evol.">
        <title>Insights into the evolution of the New World diploid cottons (Gossypium, subgenus Houzingenia) based on genome sequencing.</title>
        <authorList>
            <person name="Grover C.E."/>
            <person name="Arick M.A. 2nd"/>
            <person name="Thrash A."/>
            <person name="Conover J.L."/>
            <person name="Sanders W.S."/>
            <person name="Peterson D.G."/>
            <person name="Frelichowski J.E."/>
            <person name="Scheffler J.A."/>
            <person name="Scheffler B.E."/>
            <person name="Wendel J.F."/>
        </authorList>
    </citation>
    <scope>NUCLEOTIDE SEQUENCE [LARGE SCALE GENOMIC DNA]</scope>
    <source>
        <strain evidence="1">6</strain>
        <tissue evidence="1">Leaf</tissue>
    </source>
</reference>
<organism evidence="1 2">
    <name type="scientific">Gossypium armourianum</name>
    <dbReference type="NCBI Taxonomy" id="34283"/>
    <lineage>
        <taxon>Eukaryota</taxon>
        <taxon>Viridiplantae</taxon>
        <taxon>Streptophyta</taxon>
        <taxon>Embryophyta</taxon>
        <taxon>Tracheophyta</taxon>
        <taxon>Spermatophyta</taxon>
        <taxon>Magnoliopsida</taxon>
        <taxon>eudicotyledons</taxon>
        <taxon>Gunneridae</taxon>
        <taxon>Pentapetalae</taxon>
        <taxon>rosids</taxon>
        <taxon>malvids</taxon>
        <taxon>Malvales</taxon>
        <taxon>Malvaceae</taxon>
        <taxon>Malvoideae</taxon>
        <taxon>Gossypium</taxon>
    </lineage>
</organism>
<evidence type="ECO:0000313" key="1">
    <source>
        <dbReference type="EMBL" id="MBA0828314.1"/>
    </source>
</evidence>
<dbReference type="EMBL" id="JABFAE010000005">
    <property type="protein sequence ID" value="MBA0828314.1"/>
    <property type="molecule type" value="Genomic_DNA"/>
</dbReference>
<dbReference type="Proteomes" id="UP000593575">
    <property type="component" value="Unassembled WGS sequence"/>
</dbReference>
<protein>
    <submittedName>
        <fullName evidence="1">Uncharacterized protein</fullName>
    </submittedName>
</protein>
<name>A0A7J9J381_9ROSI</name>
<proteinExistence type="predicted"/>
<comment type="caution">
    <text evidence="1">The sequence shown here is derived from an EMBL/GenBank/DDBJ whole genome shotgun (WGS) entry which is preliminary data.</text>
</comment>
<accession>A0A7J9J381</accession>